<keyword evidence="7 12" id="KW-0560">Oxidoreductase</keyword>
<evidence type="ECO:0000256" key="5">
    <source>
        <dbReference type="ARBA" id="ARBA00022723"/>
    </source>
</evidence>
<keyword evidence="3 11" id="KW-0349">Heme</keyword>
<dbReference type="SUPFAM" id="SSF48264">
    <property type="entry name" value="Cytochrome P450"/>
    <property type="match status" value="1"/>
</dbReference>
<evidence type="ECO:0008006" key="16">
    <source>
        <dbReference type="Google" id="ProtNLM"/>
    </source>
</evidence>
<dbReference type="InterPro" id="IPR002401">
    <property type="entry name" value="Cyt_P450_E_grp-I"/>
</dbReference>
<evidence type="ECO:0000256" key="10">
    <source>
        <dbReference type="ARBA" id="ARBA00023136"/>
    </source>
</evidence>
<keyword evidence="9 12" id="KW-0503">Monooxygenase</keyword>
<evidence type="ECO:0000256" key="3">
    <source>
        <dbReference type="ARBA" id="ARBA00022617"/>
    </source>
</evidence>
<dbReference type="GO" id="GO:0004497">
    <property type="term" value="F:monooxygenase activity"/>
    <property type="evidence" value="ECO:0007669"/>
    <property type="project" value="UniProtKB-KW"/>
</dbReference>
<evidence type="ECO:0000256" key="2">
    <source>
        <dbReference type="ARBA" id="ARBA00010617"/>
    </source>
</evidence>
<name>A0AAE1N9J8_9FABA</name>
<dbReference type="Proteomes" id="UP001293593">
    <property type="component" value="Unassembled WGS sequence"/>
</dbReference>
<comment type="subcellular location">
    <subcellularLocation>
        <location evidence="1">Membrane</location>
        <topology evidence="1">Single-pass membrane protein</topology>
    </subcellularLocation>
</comment>
<dbReference type="InterPro" id="IPR036396">
    <property type="entry name" value="Cyt_P450_sf"/>
</dbReference>
<dbReference type="EMBL" id="JAWXYG010000001">
    <property type="protein sequence ID" value="KAK4285789.1"/>
    <property type="molecule type" value="Genomic_DNA"/>
</dbReference>
<comment type="caution">
    <text evidence="14">The sequence shown here is derived from an EMBL/GenBank/DDBJ whole genome shotgun (WGS) entry which is preliminary data.</text>
</comment>
<dbReference type="AlphaFoldDB" id="A0AAE1N9J8"/>
<dbReference type="GO" id="GO:0020037">
    <property type="term" value="F:heme binding"/>
    <property type="evidence" value="ECO:0007669"/>
    <property type="project" value="InterPro"/>
</dbReference>
<reference evidence="14" key="1">
    <citation type="submission" date="2023-10" db="EMBL/GenBank/DDBJ databases">
        <title>Chromosome-level genome of the transformable northern wattle, Acacia crassicarpa.</title>
        <authorList>
            <person name="Massaro I."/>
            <person name="Sinha N.R."/>
            <person name="Poethig S."/>
            <person name="Leichty A.R."/>
        </authorList>
    </citation>
    <scope>NUCLEOTIDE SEQUENCE</scope>
    <source>
        <strain evidence="14">Acra3RX</strain>
        <tissue evidence="14">Leaf</tissue>
    </source>
</reference>
<evidence type="ECO:0000256" key="7">
    <source>
        <dbReference type="ARBA" id="ARBA00023002"/>
    </source>
</evidence>
<evidence type="ECO:0000256" key="9">
    <source>
        <dbReference type="ARBA" id="ARBA00023033"/>
    </source>
</evidence>
<evidence type="ECO:0000256" key="13">
    <source>
        <dbReference type="SAM" id="Phobius"/>
    </source>
</evidence>
<organism evidence="14 15">
    <name type="scientific">Acacia crassicarpa</name>
    <name type="common">northern wattle</name>
    <dbReference type="NCBI Taxonomy" id="499986"/>
    <lineage>
        <taxon>Eukaryota</taxon>
        <taxon>Viridiplantae</taxon>
        <taxon>Streptophyta</taxon>
        <taxon>Embryophyta</taxon>
        <taxon>Tracheophyta</taxon>
        <taxon>Spermatophyta</taxon>
        <taxon>Magnoliopsida</taxon>
        <taxon>eudicotyledons</taxon>
        <taxon>Gunneridae</taxon>
        <taxon>Pentapetalae</taxon>
        <taxon>rosids</taxon>
        <taxon>fabids</taxon>
        <taxon>Fabales</taxon>
        <taxon>Fabaceae</taxon>
        <taxon>Caesalpinioideae</taxon>
        <taxon>mimosoid clade</taxon>
        <taxon>Acacieae</taxon>
        <taxon>Acacia</taxon>
    </lineage>
</organism>
<keyword evidence="10 13" id="KW-0472">Membrane</keyword>
<dbReference type="InterPro" id="IPR001128">
    <property type="entry name" value="Cyt_P450"/>
</dbReference>
<comment type="cofactor">
    <cofactor evidence="11">
        <name>heme</name>
        <dbReference type="ChEBI" id="CHEBI:30413"/>
    </cofactor>
</comment>
<comment type="similarity">
    <text evidence="2 12">Belongs to the cytochrome P450 family.</text>
</comment>
<dbReference type="PANTHER" id="PTHR24282:SF253">
    <property type="entry name" value="11-OXO-BETA-AMYRIN 30-OXIDASE"/>
    <property type="match status" value="1"/>
</dbReference>
<dbReference type="InterPro" id="IPR050665">
    <property type="entry name" value="Cytochrome_P450_Monooxygen"/>
</dbReference>
<dbReference type="InterPro" id="IPR017972">
    <property type="entry name" value="Cyt_P450_CS"/>
</dbReference>
<evidence type="ECO:0000256" key="1">
    <source>
        <dbReference type="ARBA" id="ARBA00004167"/>
    </source>
</evidence>
<evidence type="ECO:0000313" key="14">
    <source>
        <dbReference type="EMBL" id="KAK4285789.1"/>
    </source>
</evidence>
<gene>
    <name evidence="14" type="ORF">QN277_002439</name>
</gene>
<dbReference type="PROSITE" id="PS00086">
    <property type="entry name" value="CYTOCHROME_P450"/>
    <property type="match status" value="1"/>
</dbReference>
<evidence type="ECO:0000313" key="15">
    <source>
        <dbReference type="Proteomes" id="UP001293593"/>
    </source>
</evidence>
<dbReference type="GO" id="GO:0016020">
    <property type="term" value="C:membrane"/>
    <property type="evidence" value="ECO:0007669"/>
    <property type="project" value="UniProtKB-SubCell"/>
</dbReference>
<keyword evidence="4 13" id="KW-0812">Transmembrane</keyword>
<feature type="transmembrane region" description="Helical" evidence="13">
    <location>
        <begin position="6"/>
        <end position="27"/>
    </location>
</feature>
<dbReference type="PRINTS" id="PR00463">
    <property type="entry name" value="EP450I"/>
</dbReference>
<keyword evidence="6 13" id="KW-1133">Transmembrane helix</keyword>
<feature type="binding site" description="axial binding residue" evidence="11">
    <location>
        <position position="479"/>
    </location>
    <ligand>
        <name>heme</name>
        <dbReference type="ChEBI" id="CHEBI:30413"/>
    </ligand>
    <ligandPart>
        <name>Fe</name>
        <dbReference type="ChEBI" id="CHEBI:18248"/>
    </ligandPart>
</feature>
<dbReference type="Gene3D" id="1.10.630.10">
    <property type="entry name" value="Cytochrome P450"/>
    <property type="match status" value="1"/>
</dbReference>
<keyword evidence="5 11" id="KW-0479">Metal-binding</keyword>
<protein>
    <recommendedName>
        <fullName evidence="16">Cytochrome P450</fullName>
    </recommendedName>
</protein>
<dbReference type="GO" id="GO:0005506">
    <property type="term" value="F:iron ion binding"/>
    <property type="evidence" value="ECO:0007669"/>
    <property type="project" value="InterPro"/>
</dbReference>
<dbReference type="PRINTS" id="PR00385">
    <property type="entry name" value="P450"/>
</dbReference>
<dbReference type="PANTHER" id="PTHR24282">
    <property type="entry name" value="CYTOCHROME P450 FAMILY MEMBER"/>
    <property type="match status" value="1"/>
</dbReference>
<keyword evidence="8 11" id="KW-0408">Iron</keyword>
<sequence>MFEASASLLVATLIIAAIIAVVIRWGWKMVKKVWLNPKRLERELRKQNLNGNPYRLWFGDLKEMVKMQQEVKSKPMLSSHSHDISPYVSSFVHHLVNKYGKNSFMWFGMTPRVILMDPEKVKEVFNRNYDFPRPELIPIVKYIATGVANYEDDKWAKHRKIINPAFYLEQLKALIPSFSQSSDDMIRKWENMLSSSSSSDGTCEMDVQPWIKNFTADAISRTAFGSSFEEGRKIFELLSELGDLIMKNVFRYHNPLWSVIYAKEKTRMKEIDGMVEASLMGIIEKKEKAMKAGDTTKRDLLGVLLESNHKEIEEQGRNKNNNIGLSMKDVIEECKLFYFVGQETTSSMLAWTMMLLGRYPDWQARAREEVLRVFGNQNPDYDGLSQLKILTMILYEVLRLYPPAGWLTRCPKEDMKLGNLLVPARVEILLPILMLHHDKEIWGDDANEFKPQRFSEGISKAGKGGSAAFFPFGRGPRICMGLNFAMLEAKIVLSLILQHFCFELSPTYSHAPIFNLTIQPRHGVHIIIHKL</sequence>
<dbReference type="Pfam" id="PF00067">
    <property type="entry name" value="p450"/>
    <property type="match status" value="1"/>
</dbReference>
<dbReference type="FunFam" id="1.10.630.10:FF:000029">
    <property type="entry name" value="Cytochrome P450 734A1"/>
    <property type="match status" value="1"/>
</dbReference>
<keyword evidence="15" id="KW-1185">Reference proteome</keyword>
<evidence type="ECO:0000256" key="4">
    <source>
        <dbReference type="ARBA" id="ARBA00022692"/>
    </source>
</evidence>
<evidence type="ECO:0000256" key="11">
    <source>
        <dbReference type="PIRSR" id="PIRSR602401-1"/>
    </source>
</evidence>
<accession>A0AAE1N9J8</accession>
<evidence type="ECO:0000256" key="12">
    <source>
        <dbReference type="RuleBase" id="RU000461"/>
    </source>
</evidence>
<proteinExistence type="inferred from homology"/>
<dbReference type="GO" id="GO:0016705">
    <property type="term" value="F:oxidoreductase activity, acting on paired donors, with incorporation or reduction of molecular oxygen"/>
    <property type="evidence" value="ECO:0007669"/>
    <property type="project" value="InterPro"/>
</dbReference>
<evidence type="ECO:0000256" key="8">
    <source>
        <dbReference type="ARBA" id="ARBA00023004"/>
    </source>
</evidence>
<evidence type="ECO:0000256" key="6">
    <source>
        <dbReference type="ARBA" id="ARBA00022989"/>
    </source>
</evidence>